<feature type="region of interest" description="Disordered" evidence="6">
    <location>
        <begin position="1"/>
        <end position="26"/>
    </location>
</feature>
<feature type="transmembrane region" description="Helical" evidence="7">
    <location>
        <begin position="299"/>
        <end position="320"/>
    </location>
</feature>
<keyword evidence="4 7" id="KW-1133">Transmembrane helix</keyword>
<evidence type="ECO:0000259" key="8">
    <source>
        <dbReference type="PROSITE" id="PS50850"/>
    </source>
</evidence>
<protein>
    <recommendedName>
        <fullName evidence="8">Major facilitator superfamily (MFS) profile domain-containing protein</fullName>
    </recommendedName>
</protein>
<keyword evidence="3 7" id="KW-0812">Transmembrane</keyword>
<gene>
    <name evidence="9" type="ORF">COCCADRAFT_9627</name>
</gene>
<dbReference type="OrthoDB" id="10021397at2759"/>
<keyword evidence="5 7" id="KW-0472">Membrane</keyword>
<comment type="subcellular location">
    <subcellularLocation>
        <location evidence="1">Membrane</location>
        <topology evidence="1">Multi-pass membrane protein</topology>
    </subcellularLocation>
</comment>
<evidence type="ECO:0000256" key="5">
    <source>
        <dbReference type="ARBA" id="ARBA00023136"/>
    </source>
</evidence>
<feature type="transmembrane region" description="Helical" evidence="7">
    <location>
        <begin position="122"/>
        <end position="141"/>
    </location>
</feature>
<feature type="transmembrane region" description="Helical" evidence="7">
    <location>
        <begin position="92"/>
        <end position="110"/>
    </location>
</feature>
<feature type="compositionally biased region" description="Basic and acidic residues" evidence="6">
    <location>
        <begin position="12"/>
        <end position="26"/>
    </location>
</feature>
<evidence type="ECO:0000256" key="6">
    <source>
        <dbReference type="SAM" id="MobiDB-lite"/>
    </source>
</evidence>
<sequence>MAADSASSADARYAESRGSSEKKTTDGMLDAKHVAAAKATNGDGEAAVYYTGWRLTAVMATINLTILIASLDLGTVATAIPAITRDFNGLEYIGWYSGACFLLVGSSSALSGKLYKYLSARYVFMAAPGIYLVGSIVAAAAPNGIALVVGRALQGLGCSGANFLVLFYLPIYFQDVKGTSAITSGGMMGKTRMIHPFTITSGLVTTLGAALLWSTDVNASNAWYIGAQVLFGLGIGLGNQVPVTVLQASASAEDVVATTGIISTTSAVLSSGAGELQTLYNGSQLDQVRNAYMVGIKDVFVFCVDVSAATIFAALLVPFVRMPETETPKLEAQEKSAET</sequence>
<feature type="transmembrane region" description="Helical" evidence="7">
    <location>
        <begin position="194"/>
        <end position="213"/>
    </location>
</feature>
<evidence type="ECO:0000256" key="3">
    <source>
        <dbReference type="ARBA" id="ARBA00022692"/>
    </source>
</evidence>
<accession>W6XRF7</accession>
<dbReference type="SUPFAM" id="SSF103473">
    <property type="entry name" value="MFS general substrate transporter"/>
    <property type="match status" value="2"/>
</dbReference>
<keyword evidence="2" id="KW-0813">Transport</keyword>
<dbReference type="GO" id="GO:0022857">
    <property type="term" value="F:transmembrane transporter activity"/>
    <property type="evidence" value="ECO:0007669"/>
    <property type="project" value="InterPro"/>
</dbReference>
<dbReference type="Proteomes" id="UP000053841">
    <property type="component" value="Unassembled WGS sequence"/>
</dbReference>
<evidence type="ECO:0000256" key="1">
    <source>
        <dbReference type="ARBA" id="ARBA00004141"/>
    </source>
</evidence>
<dbReference type="PANTHER" id="PTHR23501">
    <property type="entry name" value="MAJOR FACILITATOR SUPERFAMILY"/>
    <property type="match status" value="1"/>
</dbReference>
<dbReference type="PANTHER" id="PTHR23501:SF177">
    <property type="entry name" value="MAJOR FACILITATOR SUPERFAMILY (MFS) PROFILE DOMAIN-CONTAINING PROTEIN-RELATED"/>
    <property type="match status" value="1"/>
</dbReference>
<dbReference type="GO" id="GO:0005886">
    <property type="term" value="C:plasma membrane"/>
    <property type="evidence" value="ECO:0007669"/>
    <property type="project" value="TreeGrafter"/>
</dbReference>
<dbReference type="PROSITE" id="PS50850">
    <property type="entry name" value="MFS"/>
    <property type="match status" value="1"/>
</dbReference>
<evidence type="ECO:0000313" key="9">
    <source>
        <dbReference type="EMBL" id="EUC27900.1"/>
    </source>
</evidence>
<evidence type="ECO:0000313" key="10">
    <source>
        <dbReference type="Proteomes" id="UP000053841"/>
    </source>
</evidence>
<dbReference type="EMBL" id="KI964866">
    <property type="protein sequence ID" value="EUC27900.1"/>
    <property type="molecule type" value="Genomic_DNA"/>
</dbReference>
<name>W6XRF7_COCC2</name>
<dbReference type="InterPro" id="IPR020846">
    <property type="entry name" value="MFS_dom"/>
</dbReference>
<evidence type="ECO:0000256" key="2">
    <source>
        <dbReference type="ARBA" id="ARBA00022448"/>
    </source>
</evidence>
<dbReference type="HOGENOM" id="CLU_000960_22_1_1"/>
<evidence type="ECO:0000256" key="4">
    <source>
        <dbReference type="ARBA" id="ARBA00022989"/>
    </source>
</evidence>
<dbReference type="KEGG" id="bze:COCCADRAFT_9627"/>
<dbReference type="RefSeq" id="XP_007717796.1">
    <property type="nucleotide sequence ID" value="XM_007719606.1"/>
</dbReference>
<feature type="transmembrane region" description="Helical" evidence="7">
    <location>
        <begin position="57"/>
        <end position="80"/>
    </location>
</feature>
<feature type="domain" description="Major facilitator superfamily (MFS) profile" evidence="8">
    <location>
        <begin position="58"/>
        <end position="339"/>
    </location>
</feature>
<keyword evidence="10" id="KW-1185">Reference proteome</keyword>
<dbReference type="AlphaFoldDB" id="W6XRF7"/>
<proteinExistence type="predicted"/>
<organism evidence="9 10">
    <name type="scientific">Cochliobolus carbonum (strain 26-R-13)</name>
    <name type="common">Maize leaf spot fungus</name>
    <name type="synonym">Bipolaris zeicola</name>
    <dbReference type="NCBI Taxonomy" id="930089"/>
    <lineage>
        <taxon>Eukaryota</taxon>
        <taxon>Fungi</taxon>
        <taxon>Dikarya</taxon>
        <taxon>Ascomycota</taxon>
        <taxon>Pezizomycotina</taxon>
        <taxon>Dothideomycetes</taxon>
        <taxon>Pleosporomycetidae</taxon>
        <taxon>Pleosporales</taxon>
        <taxon>Pleosporineae</taxon>
        <taxon>Pleosporaceae</taxon>
        <taxon>Bipolaris</taxon>
    </lineage>
</organism>
<dbReference type="eggNOG" id="ENOG502SPJA">
    <property type="taxonomic scope" value="Eukaryota"/>
</dbReference>
<evidence type="ECO:0000256" key="7">
    <source>
        <dbReference type="SAM" id="Phobius"/>
    </source>
</evidence>
<dbReference type="InterPro" id="IPR036259">
    <property type="entry name" value="MFS_trans_sf"/>
</dbReference>
<feature type="compositionally biased region" description="Low complexity" evidence="6">
    <location>
        <begin position="1"/>
        <end position="11"/>
    </location>
</feature>
<dbReference type="GeneID" id="19154118"/>
<reference evidence="9 10" key="1">
    <citation type="journal article" date="2013" name="PLoS Genet.">
        <title>Comparative genome structure, secondary metabolite, and effector coding capacity across Cochliobolus pathogens.</title>
        <authorList>
            <person name="Condon B.J."/>
            <person name="Leng Y."/>
            <person name="Wu D."/>
            <person name="Bushley K.E."/>
            <person name="Ohm R.A."/>
            <person name="Otillar R."/>
            <person name="Martin J."/>
            <person name="Schackwitz W."/>
            <person name="Grimwood J."/>
            <person name="MohdZainudin N."/>
            <person name="Xue C."/>
            <person name="Wang R."/>
            <person name="Manning V.A."/>
            <person name="Dhillon B."/>
            <person name="Tu Z.J."/>
            <person name="Steffenson B.J."/>
            <person name="Salamov A."/>
            <person name="Sun H."/>
            <person name="Lowry S."/>
            <person name="LaButti K."/>
            <person name="Han J."/>
            <person name="Copeland A."/>
            <person name="Lindquist E."/>
            <person name="Barry K."/>
            <person name="Schmutz J."/>
            <person name="Baker S.E."/>
            <person name="Ciuffetti L.M."/>
            <person name="Grigoriev I.V."/>
            <person name="Zhong S."/>
            <person name="Turgeon B.G."/>
        </authorList>
    </citation>
    <scope>NUCLEOTIDE SEQUENCE [LARGE SCALE GENOMIC DNA]</scope>
    <source>
        <strain evidence="9 10">26-R-13</strain>
    </source>
</reference>
<feature type="transmembrane region" description="Helical" evidence="7">
    <location>
        <begin position="153"/>
        <end position="173"/>
    </location>
</feature>
<dbReference type="Gene3D" id="1.20.1720.10">
    <property type="entry name" value="Multidrug resistance protein D"/>
    <property type="match status" value="1"/>
</dbReference>